<dbReference type="RefSeq" id="WP_239118208.1">
    <property type="nucleotide sequence ID" value="NZ_BAAABP010000027.1"/>
</dbReference>
<proteinExistence type="predicted"/>
<organism evidence="1 2">
    <name type="scientific">Paractinoplanes ferrugineus</name>
    <dbReference type="NCBI Taxonomy" id="113564"/>
    <lineage>
        <taxon>Bacteria</taxon>
        <taxon>Bacillati</taxon>
        <taxon>Actinomycetota</taxon>
        <taxon>Actinomycetes</taxon>
        <taxon>Micromonosporales</taxon>
        <taxon>Micromonosporaceae</taxon>
        <taxon>Paractinoplanes</taxon>
    </lineage>
</organism>
<sequence length="286" mass="29647">MQTLRRLLIPLVAAVVLVVAIPGVSRADDGWGGVDCSTSPSNPRCTVEVGYTGGGSGNDGDGGGSISCTIGGQPVECYNEFGWLGSDGCYYGKDAGGYLPANQWIKTCINPETDETTDWGIVILDQPPAALGVLTQRAVDSLEIPTPAIAANPKFTTTQVVWVPVWWWVQPGWWQTQTASASAGGLTITARAVPKKITWDAGDGTSARVCEGPGTPWTAAAGMDTESPDCGHTYTVPSGGTGYTVRAVATWDISWSGGGFSGTEPAITTATTANVTVTQQRSVVSG</sequence>
<evidence type="ECO:0000313" key="1">
    <source>
        <dbReference type="EMBL" id="GIE13468.1"/>
    </source>
</evidence>
<dbReference type="EMBL" id="BOMM01000049">
    <property type="protein sequence ID" value="GIE13468.1"/>
    <property type="molecule type" value="Genomic_DNA"/>
</dbReference>
<reference evidence="1" key="1">
    <citation type="submission" date="2021-01" db="EMBL/GenBank/DDBJ databases">
        <title>Whole genome shotgun sequence of Actinoplanes ferrugineus NBRC 15555.</title>
        <authorList>
            <person name="Komaki H."/>
            <person name="Tamura T."/>
        </authorList>
    </citation>
    <scope>NUCLEOTIDE SEQUENCE</scope>
    <source>
        <strain evidence="1">NBRC 15555</strain>
    </source>
</reference>
<gene>
    <name evidence="1" type="ORF">Afe05nite_53080</name>
</gene>
<accession>A0A919J5N4</accession>
<keyword evidence="2" id="KW-1185">Reference proteome</keyword>
<dbReference type="AlphaFoldDB" id="A0A919J5N4"/>
<protein>
    <submittedName>
        <fullName evidence="1">ATP/GTP-binding protein</fullName>
    </submittedName>
</protein>
<dbReference type="Proteomes" id="UP000598174">
    <property type="component" value="Unassembled WGS sequence"/>
</dbReference>
<evidence type="ECO:0000313" key="2">
    <source>
        <dbReference type="Proteomes" id="UP000598174"/>
    </source>
</evidence>
<name>A0A919J5N4_9ACTN</name>
<comment type="caution">
    <text evidence="1">The sequence shown here is derived from an EMBL/GenBank/DDBJ whole genome shotgun (WGS) entry which is preliminary data.</text>
</comment>